<name>A0ABW4XD66_9ACTN</name>
<accession>A0ABW4XD66</accession>
<gene>
    <name evidence="2" type="ORF">ACFSHS_17475</name>
</gene>
<keyword evidence="3" id="KW-1185">Reference proteome</keyword>
<dbReference type="EMBL" id="JBHUHP010000017">
    <property type="protein sequence ID" value="MFD2093352.1"/>
    <property type="molecule type" value="Genomic_DNA"/>
</dbReference>
<organism evidence="2 3">
    <name type="scientific">Blastococcus deserti</name>
    <dbReference type="NCBI Taxonomy" id="2259033"/>
    <lineage>
        <taxon>Bacteria</taxon>
        <taxon>Bacillati</taxon>
        <taxon>Actinomycetota</taxon>
        <taxon>Actinomycetes</taxon>
        <taxon>Geodermatophilales</taxon>
        <taxon>Geodermatophilaceae</taxon>
        <taxon>Blastococcus</taxon>
    </lineage>
</organism>
<comment type="caution">
    <text evidence="2">The sequence shown here is derived from an EMBL/GenBank/DDBJ whole genome shotgun (WGS) entry which is preliminary data.</text>
</comment>
<evidence type="ECO:0000313" key="3">
    <source>
        <dbReference type="Proteomes" id="UP001597402"/>
    </source>
</evidence>
<proteinExistence type="predicted"/>
<evidence type="ECO:0000313" key="2">
    <source>
        <dbReference type="EMBL" id="MFD2093352.1"/>
    </source>
</evidence>
<feature type="region of interest" description="Disordered" evidence="1">
    <location>
        <begin position="423"/>
        <end position="445"/>
    </location>
</feature>
<protein>
    <submittedName>
        <fullName evidence="2">Uncharacterized protein</fullName>
    </submittedName>
</protein>
<evidence type="ECO:0000256" key="1">
    <source>
        <dbReference type="SAM" id="MobiDB-lite"/>
    </source>
</evidence>
<dbReference type="RefSeq" id="WP_376878815.1">
    <property type="nucleotide sequence ID" value="NZ_JBHUHP010000017.1"/>
</dbReference>
<dbReference type="Proteomes" id="UP001597402">
    <property type="component" value="Unassembled WGS sequence"/>
</dbReference>
<reference evidence="3" key="1">
    <citation type="journal article" date="2019" name="Int. J. Syst. Evol. Microbiol.">
        <title>The Global Catalogue of Microorganisms (GCM) 10K type strain sequencing project: providing services to taxonomists for standard genome sequencing and annotation.</title>
        <authorList>
            <consortium name="The Broad Institute Genomics Platform"/>
            <consortium name="The Broad Institute Genome Sequencing Center for Infectious Disease"/>
            <person name="Wu L."/>
            <person name="Ma J."/>
        </authorList>
    </citation>
    <scope>NUCLEOTIDE SEQUENCE [LARGE SCALE GENOMIC DNA]</scope>
    <source>
        <strain evidence="3">JCM 3338</strain>
    </source>
</reference>
<sequence>MPVVPAQPSWTRLVPSPLDPTLVQGLAAEVHDPLWMLTRQLQFGELLASDAGSPVWVGLTGEGARLSRYLPRLPDGSPGEPYDPGMPLECHVEAEPIGDDPLRFAALAGLRFLRLLEQEGAGDLADAYRREYPLNAARPRSAATRPFLAVAARGVPDGVALAAAITAAGDGVPAHPPVSGAAAQAVARAVPAYLSWYRALAGPSTPSAWRPERLEYQLSVGGPLGSGEAVFTAREYDEGRLDWSSFDLAADQATLGAAQDATKIELRSAGLPTPVTFRGQPAARFWEFEDTSFDLGDVSAAGDELSKMLFVEFALVFGNDHFVVPLDVDVGSCCAIDTLRVVDTFGRVTPVPHVARADADAGRSGTFRLFETGPGDRRSTVLLLPPVVVQTLDGPSVEDVRLLRDEGANLAWAVEALVSPTDGYPVEPSTSTAAEPGRSPTPGAPWRYRLRTPVPDNWFPLLPIVDRPGSVHLELGSVPPLGGGPAPAPMGRIVSELAGVAVPEEELTRSPTSVVRTWQYARWIDGTQHLWIGRSRRPVSPHATGDTGLRFDSID</sequence>